<dbReference type="PANTHER" id="PTHR32089:SF112">
    <property type="entry name" value="LYSOZYME-LIKE PROTEIN-RELATED"/>
    <property type="match status" value="1"/>
</dbReference>
<dbReference type="SMART" id="SM00283">
    <property type="entry name" value="MA"/>
    <property type="match status" value="1"/>
</dbReference>
<dbReference type="GeneID" id="95378955"/>
<dbReference type="InterPro" id="IPR003660">
    <property type="entry name" value="HAMP_dom"/>
</dbReference>
<evidence type="ECO:0000313" key="15">
    <source>
        <dbReference type="EMBL" id="QAV16183.1"/>
    </source>
</evidence>
<dbReference type="SMART" id="SM00304">
    <property type="entry name" value="HAMP"/>
    <property type="match status" value="1"/>
</dbReference>
<dbReference type="SUPFAM" id="SSF58104">
    <property type="entry name" value="Methyl-accepting chemotaxis protein (MCP) signaling domain"/>
    <property type="match status" value="1"/>
</dbReference>
<dbReference type="OrthoDB" id="243053at2"/>
<dbReference type="InterPro" id="IPR033479">
    <property type="entry name" value="dCache_1"/>
</dbReference>
<evidence type="ECO:0000259" key="12">
    <source>
        <dbReference type="PROSITE" id="PS50111"/>
    </source>
</evidence>
<dbReference type="GO" id="GO:0005886">
    <property type="term" value="C:plasma membrane"/>
    <property type="evidence" value="ECO:0007669"/>
    <property type="project" value="UniProtKB-SubCell"/>
</dbReference>
<evidence type="ECO:0000313" key="14">
    <source>
        <dbReference type="EMBL" id="MCY9597068.1"/>
    </source>
</evidence>
<dbReference type="CDD" id="cd12912">
    <property type="entry name" value="PDC2_MCP_like"/>
    <property type="match status" value="1"/>
</dbReference>
<keyword evidence="18" id="KW-1185">Reference proteome</keyword>
<dbReference type="KEGG" id="pchi:PC41400_29620"/>
<evidence type="ECO:0000256" key="10">
    <source>
        <dbReference type="SAM" id="MobiDB-lite"/>
    </source>
</evidence>
<keyword evidence="4 11" id="KW-0812">Transmembrane</keyword>
<dbReference type="EMBL" id="JAMDMJ010000017">
    <property type="protein sequence ID" value="MCY9597068.1"/>
    <property type="molecule type" value="Genomic_DNA"/>
</dbReference>
<evidence type="ECO:0000313" key="16">
    <source>
        <dbReference type="EMBL" id="QAV21590.1"/>
    </source>
</evidence>
<feature type="compositionally biased region" description="Basic residues" evidence="10">
    <location>
        <begin position="690"/>
        <end position="699"/>
    </location>
</feature>
<dbReference type="CDD" id="cd11386">
    <property type="entry name" value="MCP_signal"/>
    <property type="match status" value="1"/>
</dbReference>
<evidence type="ECO:0000313" key="18">
    <source>
        <dbReference type="Proteomes" id="UP001527202"/>
    </source>
</evidence>
<accession>A0A410WPA2</accession>
<dbReference type="Pfam" id="PF00015">
    <property type="entry name" value="MCPsignal"/>
    <property type="match status" value="1"/>
</dbReference>
<gene>
    <name evidence="14" type="ORF">M5X16_15000</name>
    <name evidence="15" type="ORF">PC41400_00025</name>
    <name evidence="16" type="ORF">PC41400_29620</name>
</gene>
<evidence type="ECO:0000256" key="9">
    <source>
        <dbReference type="PROSITE-ProRule" id="PRU00284"/>
    </source>
</evidence>
<dbReference type="Proteomes" id="UP000288943">
    <property type="component" value="Chromosome"/>
</dbReference>
<evidence type="ECO:0000256" key="11">
    <source>
        <dbReference type="SAM" id="Phobius"/>
    </source>
</evidence>
<feature type="region of interest" description="Disordered" evidence="10">
    <location>
        <begin position="670"/>
        <end position="721"/>
    </location>
</feature>
<dbReference type="PROSITE" id="PS50885">
    <property type="entry name" value="HAMP"/>
    <property type="match status" value="1"/>
</dbReference>
<reference evidence="14 18" key="2">
    <citation type="submission" date="2022-05" db="EMBL/GenBank/DDBJ databases">
        <title>Genome Sequencing of Bee-Associated Microbes.</title>
        <authorList>
            <person name="Dunlap C."/>
        </authorList>
    </citation>
    <scope>NUCLEOTIDE SEQUENCE [LARGE SCALE GENOMIC DNA]</scope>
    <source>
        <strain evidence="14 18">NRRL B-23120</strain>
    </source>
</reference>
<dbReference type="GO" id="GO:0006935">
    <property type="term" value="P:chemotaxis"/>
    <property type="evidence" value="ECO:0007669"/>
    <property type="project" value="UniProtKB-KW"/>
</dbReference>
<name>A0A410WPA2_9BACL</name>
<dbReference type="CDD" id="cd18773">
    <property type="entry name" value="PDC1_HK_sensor"/>
    <property type="match status" value="1"/>
</dbReference>
<evidence type="ECO:0000256" key="2">
    <source>
        <dbReference type="ARBA" id="ARBA00022475"/>
    </source>
</evidence>
<dbReference type="Gene3D" id="6.10.340.10">
    <property type="match status" value="1"/>
</dbReference>
<keyword evidence="6 11" id="KW-0472">Membrane</keyword>
<keyword evidence="5 11" id="KW-1133">Transmembrane helix</keyword>
<evidence type="ECO:0000313" key="17">
    <source>
        <dbReference type="Proteomes" id="UP000288943"/>
    </source>
</evidence>
<dbReference type="RefSeq" id="WP_042235134.1">
    <property type="nucleotide sequence ID" value="NZ_CP026520.1"/>
</dbReference>
<evidence type="ECO:0000256" key="5">
    <source>
        <dbReference type="ARBA" id="ARBA00022989"/>
    </source>
</evidence>
<evidence type="ECO:0000259" key="13">
    <source>
        <dbReference type="PROSITE" id="PS50885"/>
    </source>
</evidence>
<dbReference type="Pfam" id="PF00672">
    <property type="entry name" value="HAMP"/>
    <property type="match status" value="1"/>
</dbReference>
<keyword evidence="7 9" id="KW-0807">Transducer</keyword>
<evidence type="ECO:0000256" key="4">
    <source>
        <dbReference type="ARBA" id="ARBA00022692"/>
    </source>
</evidence>
<sequence length="721" mass="78534">MKKEMLTKSFKGLNRNSLKVKIPLLLLILALVPLLVSEYFLSNQFTSVLRKSIEENQVKITTYTADYISSTLVQKVSTVQSVIQNHTEMGTQTEAQKIAILKTMSENDTEVKIALFADKDGQAVDQNGKKSSLANDETFKSVKDTKKRVVSDIIKDSSSNQYSLKVSAPVIGANGEFAGMLQTSINPSRMINQVNKVKIGETGYAYLMSKEGIYMVHPQTDRIGKPLSDMATPERLELFKKTVLVKEQGQVAYKEKDNTNKAAVYEEIKVPGWRIVVTGNSDEIYSQVDQVNFVAKIIVLVSAIVVVAAAIWLSTFILKPLLGISAMMKRIAGGDLSRRLKVQSQDEMGDVQQNINEMLNSFSALLQKLSMAIEHMAASSQQLSAIATQSADVSQNVNQTVLVMVKGAETQFETAEQTTEAMNEMAAGVTKIADSASTVSEVAQGAVQRVNQGSRDMQDAIHQIQQASEAVEATSLTIKALEESSARIHQVVGFISEIAKQTNLLALNASIEAARAGEHGRGFAVVAQEVKNLAEQTSGATVQINDTIKQVLSATKQAAASMSHGKAEVDRGVEQVRNTDRVFEDILETVSSINGQIQEVSAATQQISAGTEEVAASMQETVQISRDSLGKMNDMSRSTEEQHAGMKEIVISASELNRLASELQELSGKFTVERNAAEDNETEDKEAGNKKIKQPKQKRQKPDKPIKGAKKGRAGKGNTEK</sequence>
<keyword evidence="3" id="KW-0145">Chemotaxis</keyword>
<dbReference type="Gene3D" id="3.30.450.20">
    <property type="entry name" value="PAS domain"/>
    <property type="match status" value="2"/>
</dbReference>
<evidence type="ECO:0000256" key="6">
    <source>
        <dbReference type="ARBA" id="ARBA00023136"/>
    </source>
</evidence>
<keyword evidence="2" id="KW-1003">Cell membrane</keyword>
<organism evidence="15 17">
    <name type="scientific">Paenibacillus chitinolyticus</name>
    <dbReference type="NCBI Taxonomy" id="79263"/>
    <lineage>
        <taxon>Bacteria</taxon>
        <taxon>Bacillati</taxon>
        <taxon>Bacillota</taxon>
        <taxon>Bacilli</taxon>
        <taxon>Bacillales</taxon>
        <taxon>Paenibacillaceae</taxon>
        <taxon>Paenibacillus</taxon>
    </lineage>
</organism>
<dbReference type="CDD" id="cd06225">
    <property type="entry name" value="HAMP"/>
    <property type="match status" value="1"/>
</dbReference>
<feature type="domain" description="HAMP" evidence="13">
    <location>
        <begin position="315"/>
        <end position="367"/>
    </location>
</feature>
<evidence type="ECO:0000256" key="8">
    <source>
        <dbReference type="ARBA" id="ARBA00029447"/>
    </source>
</evidence>
<dbReference type="InterPro" id="IPR004089">
    <property type="entry name" value="MCPsignal_dom"/>
</dbReference>
<comment type="subcellular location">
    <subcellularLocation>
        <location evidence="1">Cell membrane</location>
        <topology evidence="1">Multi-pass membrane protein</topology>
    </subcellularLocation>
</comment>
<comment type="similarity">
    <text evidence="8">Belongs to the methyl-accepting chemotaxis (MCP) protein family.</text>
</comment>
<dbReference type="AlphaFoldDB" id="A0A410WPA2"/>
<reference evidence="15 17" key="1">
    <citation type="submission" date="2018-01" db="EMBL/GenBank/DDBJ databases">
        <title>The whole genome sequencing and assembly of Paenibacillus chitinolyticus KCCM 41400 strain.</title>
        <authorList>
            <person name="Kim J.-Y."/>
            <person name="Park M.-K."/>
            <person name="Lee Y.-J."/>
            <person name="Yi H."/>
            <person name="Bahn Y.-S."/>
            <person name="Kim J.F."/>
            <person name="Lee D.-W."/>
        </authorList>
    </citation>
    <scope>NUCLEOTIDE SEQUENCE [LARGE SCALE GENOMIC DNA]</scope>
    <source>
        <strain evidence="15 17">KCCM 41400</strain>
    </source>
</reference>
<evidence type="ECO:0000256" key="1">
    <source>
        <dbReference type="ARBA" id="ARBA00004651"/>
    </source>
</evidence>
<dbReference type="EMBL" id="CP026520">
    <property type="protein sequence ID" value="QAV21590.1"/>
    <property type="molecule type" value="Genomic_DNA"/>
</dbReference>
<dbReference type="Gene3D" id="1.10.287.950">
    <property type="entry name" value="Methyl-accepting chemotaxis protein"/>
    <property type="match status" value="1"/>
</dbReference>
<dbReference type="KEGG" id="pchi:PC41400_00025"/>
<dbReference type="PANTHER" id="PTHR32089">
    <property type="entry name" value="METHYL-ACCEPTING CHEMOTAXIS PROTEIN MCPB"/>
    <property type="match status" value="1"/>
</dbReference>
<protein>
    <submittedName>
        <fullName evidence="15">Methyl-accepting chemotaxis protein</fullName>
    </submittedName>
</protein>
<feature type="transmembrane region" description="Helical" evidence="11">
    <location>
        <begin position="293"/>
        <end position="318"/>
    </location>
</feature>
<proteinExistence type="inferred from homology"/>
<evidence type="ECO:0000256" key="3">
    <source>
        <dbReference type="ARBA" id="ARBA00022500"/>
    </source>
</evidence>
<evidence type="ECO:0000256" key="7">
    <source>
        <dbReference type="ARBA" id="ARBA00023224"/>
    </source>
</evidence>
<dbReference type="Pfam" id="PF02743">
    <property type="entry name" value="dCache_1"/>
    <property type="match status" value="1"/>
</dbReference>
<dbReference type="PROSITE" id="PS50111">
    <property type="entry name" value="CHEMOTAXIS_TRANSDUC_2"/>
    <property type="match status" value="1"/>
</dbReference>
<dbReference type="GO" id="GO:0007165">
    <property type="term" value="P:signal transduction"/>
    <property type="evidence" value="ECO:0007669"/>
    <property type="project" value="UniProtKB-KW"/>
</dbReference>
<feature type="domain" description="Methyl-accepting transducer" evidence="12">
    <location>
        <begin position="386"/>
        <end position="622"/>
    </location>
</feature>
<dbReference type="EMBL" id="CP026520">
    <property type="protein sequence ID" value="QAV16183.1"/>
    <property type="molecule type" value="Genomic_DNA"/>
</dbReference>
<dbReference type="Proteomes" id="UP001527202">
    <property type="component" value="Unassembled WGS sequence"/>
</dbReference>